<dbReference type="SMART" id="SM00091">
    <property type="entry name" value="PAS"/>
    <property type="match status" value="2"/>
</dbReference>
<dbReference type="InterPro" id="IPR013655">
    <property type="entry name" value="PAS_fold_3"/>
</dbReference>
<dbReference type="Pfam" id="PF13426">
    <property type="entry name" value="PAS_9"/>
    <property type="match status" value="1"/>
</dbReference>
<feature type="domain" description="PAC" evidence="5">
    <location>
        <begin position="204"/>
        <end position="256"/>
    </location>
</feature>
<dbReference type="Proteomes" id="UP001269375">
    <property type="component" value="Unassembled WGS sequence"/>
</dbReference>
<dbReference type="SMART" id="SM00283">
    <property type="entry name" value="MA"/>
    <property type="match status" value="1"/>
</dbReference>
<dbReference type="NCBIfam" id="TIGR00229">
    <property type="entry name" value="sensory_box"/>
    <property type="match status" value="2"/>
</dbReference>
<accession>A0ABU1GW46</accession>
<evidence type="ECO:0000256" key="2">
    <source>
        <dbReference type="SAM" id="MobiDB-lite"/>
    </source>
</evidence>
<protein>
    <submittedName>
        <fullName evidence="6">PAS domain-containing methyl-accepting chemotaxis protein</fullName>
    </submittedName>
</protein>
<dbReference type="InterPro" id="IPR035965">
    <property type="entry name" value="PAS-like_dom_sf"/>
</dbReference>
<dbReference type="Pfam" id="PF08447">
    <property type="entry name" value="PAS_3"/>
    <property type="match status" value="1"/>
</dbReference>
<feature type="region of interest" description="Disordered" evidence="2">
    <location>
        <begin position="424"/>
        <end position="456"/>
    </location>
</feature>
<evidence type="ECO:0000259" key="4">
    <source>
        <dbReference type="PROSITE" id="PS50112"/>
    </source>
</evidence>
<dbReference type="EMBL" id="JARWAO010000004">
    <property type="protein sequence ID" value="MDR5896272.1"/>
    <property type="molecule type" value="Genomic_DNA"/>
</dbReference>
<gene>
    <name evidence="6" type="ORF">QC825_09325</name>
</gene>
<feature type="compositionally biased region" description="Polar residues" evidence="2">
    <location>
        <begin position="431"/>
        <end position="440"/>
    </location>
</feature>
<feature type="domain" description="PAC" evidence="5">
    <location>
        <begin position="82"/>
        <end position="134"/>
    </location>
</feature>
<dbReference type="CDD" id="cd00130">
    <property type="entry name" value="PAS"/>
    <property type="match status" value="2"/>
</dbReference>
<dbReference type="PROSITE" id="PS50113">
    <property type="entry name" value="PAC"/>
    <property type="match status" value="2"/>
</dbReference>
<keyword evidence="1" id="KW-0807">Transducer</keyword>
<dbReference type="InterPro" id="IPR004089">
    <property type="entry name" value="MCPsignal_dom"/>
</dbReference>
<evidence type="ECO:0000256" key="1">
    <source>
        <dbReference type="PROSITE-ProRule" id="PRU00284"/>
    </source>
</evidence>
<name>A0ABU1GW46_9GAMM</name>
<evidence type="ECO:0000313" key="7">
    <source>
        <dbReference type="Proteomes" id="UP001269375"/>
    </source>
</evidence>
<comment type="caution">
    <text evidence="6">The sequence shown here is derived from an EMBL/GenBank/DDBJ whole genome shotgun (WGS) entry which is preliminary data.</text>
</comment>
<evidence type="ECO:0000259" key="3">
    <source>
        <dbReference type="PROSITE" id="PS50111"/>
    </source>
</evidence>
<dbReference type="PANTHER" id="PTHR24422">
    <property type="entry name" value="CHEMOTAXIS PROTEIN METHYLTRANSFERASE"/>
    <property type="match status" value="1"/>
</dbReference>
<dbReference type="SUPFAM" id="SSF58104">
    <property type="entry name" value="Methyl-accepting chemotaxis protein (MCP) signaling domain"/>
    <property type="match status" value="1"/>
</dbReference>
<keyword evidence="7" id="KW-1185">Reference proteome</keyword>
<feature type="domain" description="PAS" evidence="4">
    <location>
        <begin position="6"/>
        <end position="53"/>
    </location>
</feature>
<evidence type="ECO:0000259" key="5">
    <source>
        <dbReference type="PROSITE" id="PS50113"/>
    </source>
</evidence>
<dbReference type="InterPro" id="IPR000700">
    <property type="entry name" value="PAS-assoc_C"/>
</dbReference>
<proteinExistence type="predicted"/>
<dbReference type="InterPro" id="IPR050903">
    <property type="entry name" value="Bact_Chemotaxis_MeTrfase"/>
</dbReference>
<sequence>MIQLKYPRHLKRLVEAIRRSMAVIEFDEQGTILRANDMFLSTMGFTREVLVGKHHSMLCPRAFAESEEYHALWTKLRAGEFVNGRCKRVTYSGDPIWLEASYNPIRDRHGRVTRVVKFATDISAQVKKDEEIGHLMTAINRSMAVIEFTPEGRILNANQNFLETVGYRFEDIEGQHHRIFCEPRYAASSEYKRFWARLNAGEFMSDQFRRIDSRGNELWLEATYNPVFDDDGNLYKVIKFATDITSRVLRETQGIQMAFEVSENTNTNADRGSSIIENTINEIQQISVQIDQTSSVLDTLNQRVMEVSGIIDTIHSIAEQTTLLSLNAAIEAARAGEHGRGFSVVAHEVRQLAQRSSEATESITATVGNLQALTQSANTSMASCLGRVETGMRLAGEAGEAIMEISSGTHEVVSAIRHMASTDAEELIDEPSTSSASNAEAPSRHESPAGQALMAH</sequence>
<organism evidence="6 7">
    <name type="scientific">Larsenimonas suaedae</name>
    <dbReference type="NCBI Taxonomy" id="1851019"/>
    <lineage>
        <taxon>Bacteria</taxon>
        <taxon>Pseudomonadati</taxon>
        <taxon>Pseudomonadota</taxon>
        <taxon>Gammaproteobacteria</taxon>
        <taxon>Oceanospirillales</taxon>
        <taxon>Halomonadaceae</taxon>
        <taxon>Larsenimonas</taxon>
    </lineage>
</organism>
<dbReference type="PROSITE" id="PS50111">
    <property type="entry name" value="CHEMOTAXIS_TRANSDUC_2"/>
    <property type="match status" value="1"/>
</dbReference>
<dbReference type="RefSeq" id="WP_251594794.1">
    <property type="nucleotide sequence ID" value="NZ_JAMLJI010000004.1"/>
</dbReference>
<evidence type="ECO:0000313" key="6">
    <source>
        <dbReference type="EMBL" id="MDR5896272.1"/>
    </source>
</evidence>
<dbReference type="PANTHER" id="PTHR24422:SF10">
    <property type="entry name" value="CHEMOTAXIS PROTEIN METHYLTRANSFERASE 2"/>
    <property type="match status" value="1"/>
</dbReference>
<dbReference type="CDD" id="cd11386">
    <property type="entry name" value="MCP_signal"/>
    <property type="match status" value="1"/>
</dbReference>
<dbReference type="PROSITE" id="PS50112">
    <property type="entry name" value="PAS"/>
    <property type="match status" value="1"/>
</dbReference>
<reference evidence="6 7" key="1">
    <citation type="submission" date="2023-04" db="EMBL/GenBank/DDBJ databases">
        <title>A long-awaited taxogenomic arrangement of the family Halomonadaceae.</title>
        <authorList>
            <person name="De La Haba R."/>
            <person name="Chuvochina M."/>
            <person name="Wittouck S."/>
            <person name="Arahal D.R."/>
            <person name="Sanchez-Porro C."/>
            <person name="Hugenholtz P."/>
            <person name="Ventosa A."/>
        </authorList>
    </citation>
    <scope>NUCLEOTIDE SEQUENCE [LARGE SCALE GENOMIC DNA]</scope>
    <source>
        <strain evidence="6 7">DSM 22428</strain>
    </source>
</reference>
<dbReference type="Gene3D" id="1.10.287.950">
    <property type="entry name" value="Methyl-accepting chemotaxis protein"/>
    <property type="match status" value="1"/>
</dbReference>
<dbReference type="SUPFAM" id="SSF55785">
    <property type="entry name" value="PYP-like sensor domain (PAS domain)"/>
    <property type="match status" value="2"/>
</dbReference>
<feature type="domain" description="Methyl-accepting transducer" evidence="3">
    <location>
        <begin position="243"/>
        <end position="455"/>
    </location>
</feature>
<dbReference type="Pfam" id="PF00015">
    <property type="entry name" value="MCPsignal"/>
    <property type="match status" value="1"/>
</dbReference>
<dbReference type="Gene3D" id="3.30.450.20">
    <property type="entry name" value="PAS domain"/>
    <property type="match status" value="2"/>
</dbReference>
<dbReference type="SMART" id="SM00086">
    <property type="entry name" value="PAC"/>
    <property type="match status" value="2"/>
</dbReference>
<dbReference type="InterPro" id="IPR000014">
    <property type="entry name" value="PAS"/>
</dbReference>
<dbReference type="InterPro" id="IPR001610">
    <property type="entry name" value="PAC"/>
</dbReference>